<evidence type="ECO:0000313" key="2">
    <source>
        <dbReference type="Proteomes" id="UP000789366"/>
    </source>
</evidence>
<evidence type="ECO:0000313" key="1">
    <source>
        <dbReference type="EMBL" id="CAG8662704.1"/>
    </source>
</evidence>
<accession>A0ACA9NLD4</accession>
<proteinExistence type="predicted"/>
<sequence length="123" mass="13987">QCNIKKYFTINQSVENGNGRKMEISAKQICESGNIENWQCQQNENGNVGKVVYVRIMIVRNILSGSGLCQKSGCRKKNVVKKLLSESYVDEKIYVVGEYVSGMVIRKFLRSLTGLQAHNHFIR</sequence>
<organism evidence="1 2">
    <name type="scientific">Cetraspora pellucida</name>
    <dbReference type="NCBI Taxonomy" id="1433469"/>
    <lineage>
        <taxon>Eukaryota</taxon>
        <taxon>Fungi</taxon>
        <taxon>Fungi incertae sedis</taxon>
        <taxon>Mucoromycota</taxon>
        <taxon>Glomeromycotina</taxon>
        <taxon>Glomeromycetes</taxon>
        <taxon>Diversisporales</taxon>
        <taxon>Gigasporaceae</taxon>
        <taxon>Cetraspora</taxon>
    </lineage>
</organism>
<gene>
    <name evidence="1" type="ORF">SPELUC_LOCUS9333</name>
</gene>
<name>A0ACA9NLD4_9GLOM</name>
<keyword evidence="2" id="KW-1185">Reference proteome</keyword>
<dbReference type="Proteomes" id="UP000789366">
    <property type="component" value="Unassembled WGS sequence"/>
</dbReference>
<feature type="non-terminal residue" evidence="1">
    <location>
        <position position="1"/>
    </location>
</feature>
<comment type="caution">
    <text evidence="1">The sequence shown here is derived from an EMBL/GenBank/DDBJ whole genome shotgun (WGS) entry which is preliminary data.</text>
</comment>
<reference evidence="1" key="1">
    <citation type="submission" date="2021-06" db="EMBL/GenBank/DDBJ databases">
        <authorList>
            <person name="Kallberg Y."/>
            <person name="Tangrot J."/>
            <person name="Rosling A."/>
        </authorList>
    </citation>
    <scope>NUCLEOTIDE SEQUENCE</scope>
    <source>
        <strain evidence="1">28 12/20/2015</strain>
    </source>
</reference>
<protein>
    <submittedName>
        <fullName evidence="1">7621_t:CDS:1</fullName>
    </submittedName>
</protein>
<dbReference type="EMBL" id="CAJVPW010015531">
    <property type="protein sequence ID" value="CAG8662704.1"/>
    <property type="molecule type" value="Genomic_DNA"/>
</dbReference>